<evidence type="ECO:0000313" key="5">
    <source>
        <dbReference type="Proteomes" id="UP000191931"/>
    </source>
</evidence>
<feature type="domain" description="Ice-binding protein C-terminal" evidence="3">
    <location>
        <begin position="168"/>
        <end position="191"/>
    </location>
</feature>
<sequence length="194" mass="21744">MKIKMICLASFILLIAAVQASAATTITHDYGTSGYTPTQGNGPDGSDYWTLDDSNSTRFSDFFDLSQFSSLDSVLISVRHIENNRTLLLPGYYQERWSMEADNHTIQFGDLSNSKDSWQTDYFYVDDSYFNTILEKGGIGFHFSESTWFNDIMKLDNITLTIEGTSSPVPVPAALWLFGSGLLGMVSIRKKLKK</sequence>
<protein>
    <recommendedName>
        <fullName evidence="3">Ice-binding protein C-terminal domain-containing protein</fullName>
    </recommendedName>
</protein>
<feature type="transmembrane region" description="Helical" evidence="1">
    <location>
        <begin position="169"/>
        <end position="188"/>
    </location>
</feature>
<evidence type="ECO:0000259" key="3">
    <source>
        <dbReference type="Pfam" id="PF07589"/>
    </source>
</evidence>
<dbReference type="Pfam" id="PF07589">
    <property type="entry name" value="PEP-CTERM"/>
    <property type="match status" value="1"/>
</dbReference>
<dbReference type="RefSeq" id="WP_080808966.1">
    <property type="nucleotide sequence ID" value="NZ_LT828563.1"/>
</dbReference>
<dbReference type="OrthoDB" id="9151625at2"/>
<reference evidence="4 5" key="1">
    <citation type="submission" date="2017-03" db="EMBL/GenBank/DDBJ databases">
        <authorList>
            <person name="Afonso C.L."/>
            <person name="Miller P.J."/>
            <person name="Scott M.A."/>
            <person name="Spackman E."/>
            <person name="Goraichik I."/>
            <person name="Dimitrov K.M."/>
            <person name="Suarez D.L."/>
            <person name="Swayne D.E."/>
        </authorList>
    </citation>
    <scope>NUCLEOTIDE SEQUENCE [LARGE SCALE GENOMIC DNA]</scope>
    <source>
        <strain evidence="4">PRJEB14757</strain>
    </source>
</reference>
<keyword evidence="1" id="KW-1133">Transmembrane helix</keyword>
<dbReference type="STRING" id="1246637.MTBBW1_2360030"/>
<keyword evidence="1" id="KW-0812">Transmembrane</keyword>
<dbReference type="InterPro" id="IPR013424">
    <property type="entry name" value="Ice-binding_C"/>
</dbReference>
<dbReference type="EMBL" id="FWEV01000153">
    <property type="protein sequence ID" value="SLM30647.1"/>
    <property type="molecule type" value="Genomic_DNA"/>
</dbReference>
<accession>A0A1W1HDS6</accession>
<dbReference type="Proteomes" id="UP000191931">
    <property type="component" value="Unassembled WGS sequence"/>
</dbReference>
<feature type="signal peptide" evidence="2">
    <location>
        <begin position="1"/>
        <end position="22"/>
    </location>
</feature>
<keyword evidence="1" id="KW-0472">Membrane</keyword>
<organism evidence="4 5">
    <name type="scientific">Desulfamplus magnetovallimortis</name>
    <dbReference type="NCBI Taxonomy" id="1246637"/>
    <lineage>
        <taxon>Bacteria</taxon>
        <taxon>Pseudomonadati</taxon>
        <taxon>Thermodesulfobacteriota</taxon>
        <taxon>Desulfobacteria</taxon>
        <taxon>Desulfobacterales</taxon>
        <taxon>Desulfobacteraceae</taxon>
        <taxon>Desulfamplus</taxon>
    </lineage>
</organism>
<evidence type="ECO:0000256" key="1">
    <source>
        <dbReference type="SAM" id="Phobius"/>
    </source>
</evidence>
<keyword evidence="2" id="KW-0732">Signal</keyword>
<gene>
    <name evidence="4" type="ORF">MTBBW1_2360030</name>
</gene>
<feature type="chain" id="PRO_5012122241" description="Ice-binding protein C-terminal domain-containing protein" evidence="2">
    <location>
        <begin position="23"/>
        <end position="194"/>
    </location>
</feature>
<evidence type="ECO:0000313" key="4">
    <source>
        <dbReference type="EMBL" id="SLM30647.1"/>
    </source>
</evidence>
<keyword evidence="5" id="KW-1185">Reference proteome</keyword>
<proteinExistence type="predicted"/>
<name>A0A1W1HDS6_9BACT</name>
<evidence type="ECO:0000256" key="2">
    <source>
        <dbReference type="SAM" id="SignalP"/>
    </source>
</evidence>
<dbReference type="AlphaFoldDB" id="A0A1W1HDS6"/>